<evidence type="ECO:0000313" key="1">
    <source>
        <dbReference type="EMBL" id="SHI11799.1"/>
    </source>
</evidence>
<dbReference type="EMBL" id="LT670817">
    <property type="protein sequence ID" value="SHI11799.1"/>
    <property type="molecule type" value="Genomic_DNA"/>
</dbReference>
<dbReference type="AlphaFoldDB" id="A0A1M5YIT4"/>
<sequence>MQSHHIVSREEWIEARKAHLAHEKEFTRARDRLSEERRALPWVKVDKPYVFDGSEGKQTLADLFKGRSQLVVQHFMFAPDWSEGCKSCSFWADGFERMIPHLAARDTTLVAISRAPLSKLEAFKARMGWSFDWVSSEQNDFNYDYAVSFTKSEIEQGARIYNFGTSGFGVEEAPGISVFFRDPAGDIFHTYSCFARGLDMMNAAYHYLDLTPLGRHEQDLPYPMDWLRLRDQYQPSAGGAAIS</sequence>
<proteinExistence type="predicted"/>
<dbReference type="RefSeq" id="WP_079606390.1">
    <property type="nucleotide sequence ID" value="NZ_LT670817.1"/>
</dbReference>
<accession>A0A1M5YIT4</accession>
<evidence type="ECO:0000313" key="2">
    <source>
        <dbReference type="Proteomes" id="UP000189796"/>
    </source>
</evidence>
<dbReference type="Gene3D" id="3.40.30.10">
    <property type="entry name" value="Glutaredoxin"/>
    <property type="match status" value="1"/>
</dbReference>
<dbReference type="InterPro" id="IPR010296">
    <property type="entry name" value="DUF899_thioredox"/>
</dbReference>
<dbReference type="Proteomes" id="UP000189796">
    <property type="component" value="Chromosome I"/>
</dbReference>
<name>A0A1M5YIT4_9BRAD</name>
<dbReference type="Pfam" id="PF05988">
    <property type="entry name" value="DUF899"/>
    <property type="match status" value="1"/>
</dbReference>
<dbReference type="InterPro" id="IPR036249">
    <property type="entry name" value="Thioredoxin-like_sf"/>
</dbReference>
<reference evidence="1 2" key="1">
    <citation type="submission" date="2016-11" db="EMBL/GenBank/DDBJ databases">
        <authorList>
            <person name="Jaros S."/>
            <person name="Januszkiewicz K."/>
            <person name="Wedrychowicz H."/>
        </authorList>
    </citation>
    <scope>NUCLEOTIDE SEQUENCE [LARGE SCALE GENOMIC DNA]</scope>
    <source>
        <strain evidence="1 2">GAS138</strain>
    </source>
</reference>
<dbReference type="OrthoDB" id="7331188at2"/>
<dbReference type="SUPFAM" id="SSF52833">
    <property type="entry name" value="Thioredoxin-like"/>
    <property type="match status" value="1"/>
</dbReference>
<protein>
    <submittedName>
        <fullName evidence="1">Predicted dithiol-disulfide oxidoreductase, DUF899 family</fullName>
    </submittedName>
</protein>
<gene>
    <name evidence="1" type="ORF">SAMN05443248_8361</name>
</gene>
<organism evidence="1 2">
    <name type="scientific">Bradyrhizobium erythrophlei</name>
    <dbReference type="NCBI Taxonomy" id="1437360"/>
    <lineage>
        <taxon>Bacteria</taxon>
        <taxon>Pseudomonadati</taxon>
        <taxon>Pseudomonadota</taxon>
        <taxon>Alphaproteobacteria</taxon>
        <taxon>Hyphomicrobiales</taxon>
        <taxon>Nitrobacteraceae</taxon>
        <taxon>Bradyrhizobium</taxon>
    </lineage>
</organism>